<evidence type="ECO:0000313" key="2">
    <source>
        <dbReference type="Proteomes" id="UP000249254"/>
    </source>
</evidence>
<gene>
    <name evidence="1" type="ORF">DJ017_17475</name>
</gene>
<evidence type="ECO:0008006" key="3">
    <source>
        <dbReference type="Google" id="ProtNLM"/>
    </source>
</evidence>
<proteinExistence type="predicted"/>
<dbReference type="OrthoDB" id="149299at2"/>
<accession>A0A328ABM5</accession>
<comment type="caution">
    <text evidence="1">The sequence shown here is derived from an EMBL/GenBank/DDBJ whole genome shotgun (WGS) entry which is preliminary data.</text>
</comment>
<evidence type="ECO:0000313" key="1">
    <source>
        <dbReference type="EMBL" id="RAK51626.1"/>
    </source>
</evidence>
<sequence length="267" mass="29311">MNAIVPITPTNNVEAYRASTDAADLCKEIVVASAMEIQKRKYVKVEGWQAIAVAHGCVASARDVENVDGGVRAIGEVRRMSDGALIAQAEGFVGEDEPTWYGGTIRKWKWGEKRGERVWYEEELPKRPDYAIRAMAQTRAISRACRSAFAHVVVMMNAGLSTTPAEEVPLDGFGDDEAVRNVSPAPEPTPPAKVDPSVDWRKLDDEMDACKTQAALHAWNKFREKEIKALPKARFDALGEKFADLLAKLPDQAPAAELSADDVPEFS</sequence>
<dbReference type="RefSeq" id="WP_111530188.1">
    <property type="nucleotide sequence ID" value="NZ_QFYQ01000002.1"/>
</dbReference>
<dbReference type="EMBL" id="QFYQ01000002">
    <property type="protein sequence ID" value="RAK51626.1"/>
    <property type="molecule type" value="Genomic_DNA"/>
</dbReference>
<dbReference type="AlphaFoldDB" id="A0A328ABM5"/>
<reference evidence="2" key="1">
    <citation type="submission" date="2018-05" db="EMBL/GenBank/DDBJ databases">
        <authorList>
            <person name="Li X."/>
        </authorList>
    </citation>
    <scope>NUCLEOTIDE SEQUENCE [LARGE SCALE GENOMIC DNA]</scope>
    <source>
        <strain evidence="2">LX32</strain>
    </source>
</reference>
<organism evidence="1 2">
    <name type="scientific">Phenylobacterium soli</name>
    <dbReference type="NCBI Taxonomy" id="2170551"/>
    <lineage>
        <taxon>Bacteria</taxon>
        <taxon>Pseudomonadati</taxon>
        <taxon>Pseudomonadota</taxon>
        <taxon>Alphaproteobacteria</taxon>
        <taxon>Caulobacterales</taxon>
        <taxon>Caulobacteraceae</taxon>
        <taxon>Phenylobacterium</taxon>
    </lineage>
</organism>
<protein>
    <recommendedName>
        <fullName evidence="3">Phage recombination protein Bet</fullName>
    </recommendedName>
</protein>
<dbReference type="Proteomes" id="UP000249254">
    <property type="component" value="Unassembled WGS sequence"/>
</dbReference>
<name>A0A328ABM5_9CAUL</name>
<keyword evidence="2" id="KW-1185">Reference proteome</keyword>